<dbReference type="AlphaFoldDB" id="A0A1G8AHM6"/>
<dbReference type="Proteomes" id="UP000199643">
    <property type="component" value="Unassembled WGS sequence"/>
</dbReference>
<organism evidence="1 2">
    <name type="scientific">Pedobacter terrae</name>
    <dbReference type="NCBI Taxonomy" id="405671"/>
    <lineage>
        <taxon>Bacteria</taxon>
        <taxon>Pseudomonadati</taxon>
        <taxon>Bacteroidota</taxon>
        <taxon>Sphingobacteriia</taxon>
        <taxon>Sphingobacteriales</taxon>
        <taxon>Sphingobacteriaceae</taxon>
        <taxon>Pedobacter</taxon>
    </lineage>
</organism>
<evidence type="ECO:0000313" key="1">
    <source>
        <dbReference type="EMBL" id="SDH20397.1"/>
    </source>
</evidence>
<dbReference type="EMBL" id="FNCH01000019">
    <property type="protein sequence ID" value="SDH20397.1"/>
    <property type="molecule type" value="Genomic_DNA"/>
</dbReference>
<accession>A0A1G8AHM6</accession>
<proteinExistence type="predicted"/>
<reference evidence="2" key="1">
    <citation type="submission" date="2016-10" db="EMBL/GenBank/DDBJ databases">
        <authorList>
            <person name="Varghese N."/>
            <person name="Submissions S."/>
        </authorList>
    </citation>
    <scope>NUCLEOTIDE SEQUENCE [LARGE SCALE GENOMIC DNA]</scope>
    <source>
        <strain evidence="2">DSM 17933</strain>
    </source>
</reference>
<gene>
    <name evidence="1" type="ORF">SAMN05421827_1198</name>
</gene>
<keyword evidence="2" id="KW-1185">Reference proteome</keyword>
<name>A0A1G8AHM6_9SPHI</name>
<evidence type="ECO:0000313" key="2">
    <source>
        <dbReference type="Proteomes" id="UP000199643"/>
    </source>
</evidence>
<protein>
    <submittedName>
        <fullName evidence="1">Uncharacterized protein</fullName>
    </submittedName>
</protein>
<sequence length="60" mass="7145">MGQDETTIVSQLKNNNLKITERRQIISPYLLLYYFKIAIDDSICVKIIFRFRVLAIKMHK</sequence>